<feature type="transmembrane region" description="Helical" evidence="14">
    <location>
        <begin position="608"/>
        <end position="630"/>
    </location>
</feature>
<dbReference type="SUPFAM" id="SSF48403">
    <property type="entry name" value="Ankyrin repeat"/>
    <property type="match status" value="1"/>
</dbReference>
<keyword evidence="8 14" id="KW-1133">Transmembrane helix</keyword>
<dbReference type="InterPro" id="IPR005821">
    <property type="entry name" value="Ion_trans_dom"/>
</dbReference>
<dbReference type="VEuPathDB" id="FungiDB:H310_13287"/>
<feature type="repeat" description="ANK" evidence="12">
    <location>
        <begin position="346"/>
        <end position="371"/>
    </location>
</feature>
<evidence type="ECO:0000313" key="16">
    <source>
        <dbReference type="EMBL" id="RHY26058.1"/>
    </source>
</evidence>
<dbReference type="InterPro" id="IPR036770">
    <property type="entry name" value="Ankyrin_rpt-contain_sf"/>
</dbReference>
<dbReference type="GO" id="GO:0005886">
    <property type="term" value="C:plasma membrane"/>
    <property type="evidence" value="ECO:0007669"/>
    <property type="project" value="UniProtKB-SubCell"/>
</dbReference>
<feature type="repeat" description="ANK" evidence="12">
    <location>
        <begin position="312"/>
        <end position="333"/>
    </location>
</feature>
<dbReference type="PANTHER" id="PTHR10582">
    <property type="entry name" value="TRANSIENT RECEPTOR POTENTIAL ION CHANNEL PROTEIN"/>
    <property type="match status" value="1"/>
</dbReference>
<dbReference type="EMBL" id="QUSY01001099">
    <property type="protein sequence ID" value="RHY26058.1"/>
    <property type="molecule type" value="Genomic_DNA"/>
</dbReference>
<keyword evidence="7" id="KW-0106">Calcium</keyword>
<dbReference type="Proteomes" id="UP000285060">
    <property type="component" value="Unassembled WGS sequence"/>
</dbReference>
<evidence type="ECO:0000256" key="8">
    <source>
        <dbReference type="ARBA" id="ARBA00022989"/>
    </source>
</evidence>
<evidence type="ECO:0000256" key="7">
    <source>
        <dbReference type="ARBA" id="ARBA00022837"/>
    </source>
</evidence>
<feature type="transmembrane region" description="Helical" evidence="14">
    <location>
        <begin position="856"/>
        <end position="876"/>
    </location>
</feature>
<keyword evidence="10 14" id="KW-0472">Membrane</keyword>
<feature type="transmembrane region" description="Helical" evidence="14">
    <location>
        <begin position="831"/>
        <end position="850"/>
    </location>
</feature>
<evidence type="ECO:0000256" key="9">
    <source>
        <dbReference type="ARBA" id="ARBA00023065"/>
    </source>
</evidence>
<feature type="transmembrane region" description="Helical" evidence="14">
    <location>
        <begin position="751"/>
        <end position="776"/>
    </location>
</feature>
<dbReference type="PANTHER" id="PTHR10582:SF2">
    <property type="entry name" value="INACTIVE"/>
    <property type="match status" value="1"/>
</dbReference>
<keyword evidence="2" id="KW-0813">Transport</keyword>
<keyword evidence="9" id="KW-0406">Ion transport</keyword>
<evidence type="ECO:0000256" key="5">
    <source>
        <dbReference type="ARBA" id="ARBA00022692"/>
    </source>
</evidence>
<evidence type="ECO:0000259" key="15">
    <source>
        <dbReference type="Pfam" id="PF00520"/>
    </source>
</evidence>
<feature type="transmembrane region" description="Helical" evidence="14">
    <location>
        <begin position="930"/>
        <end position="949"/>
    </location>
</feature>
<keyword evidence="11" id="KW-0407">Ion channel</keyword>
<evidence type="ECO:0000256" key="3">
    <source>
        <dbReference type="ARBA" id="ARBA00022475"/>
    </source>
</evidence>
<feature type="transmembrane region" description="Helical" evidence="14">
    <location>
        <begin position="896"/>
        <end position="918"/>
    </location>
</feature>
<dbReference type="GO" id="GO:0098703">
    <property type="term" value="P:calcium ion import across plasma membrane"/>
    <property type="evidence" value="ECO:0007669"/>
    <property type="project" value="TreeGrafter"/>
</dbReference>
<keyword evidence="3" id="KW-1003">Cell membrane</keyword>
<feature type="transmembrane region" description="Helical" evidence="14">
    <location>
        <begin position="956"/>
        <end position="981"/>
    </location>
</feature>
<keyword evidence="12" id="KW-0040">ANK repeat</keyword>
<evidence type="ECO:0000256" key="11">
    <source>
        <dbReference type="ARBA" id="ARBA00023303"/>
    </source>
</evidence>
<evidence type="ECO:0000256" key="6">
    <source>
        <dbReference type="ARBA" id="ARBA00022737"/>
    </source>
</evidence>
<evidence type="ECO:0000313" key="17">
    <source>
        <dbReference type="Proteomes" id="UP000285060"/>
    </source>
</evidence>
<dbReference type="InterPro" id="IPR002110">
    <property type="entry name" value="Ankyrin_rpt"/>
</dbReference>
<sequence>MRVVHTYLTMMSTEEHMRFSNAAHHIQLWFAVFNPRFNNNDRSILYRALYDSGSAPEKKVAKALQQWYRVVVSGRRTRRRMMQSCHTFADVPATRPPSAQGGGSAVAPVMSQDEAAARKASRRARYSVSDLRTDYSQDVDDLDVIQDSLSQVVHEWKLADADEFATIRENLVDKDEADMIKEIRYLTSLRLRYEAPDAGGGDASSTLRPGDTLLHYLVQTVPNLTSAVVREFLRDGVHIHEKGANNRSLLHAAAHGGHVATIELLSKEGLDVLATDGFGCTALHDAARAGTLDVVRHLVEHLHVGVDIPNKNGRTPLHYAAENDRQDVVEYLLTHKRTNVNAINGNMRTPLHMAATRGHIDTVHMLLAAGALIVPNLAGDTIFHDAAMHNHVDLLESFTKDGGYARFAIAKNNQGRTPLHVAAANRAVDAYVLLNGNPWSGRHAGLMKVRASGPTPASTHSVAAFGRVLSPGTVDIIRMVSQRSDAIPLANGLNLAKYTPRNNHTDLDHEREPIWNDDMFASILRESPEYAWAFLDGFKVAVSWNCGRTEWAFPKLGDMYGDAYAVEKSALASIVEAYNRGDKEKRSYCITCLSHVVISRIVHLKTMYFVELFGSIFLLFATTMCVSLSNVQVEFTKPRYCLLVFAWTWLFVFTSGAIYASLRYRHLKKTLQSASFLNPAKMTGPGASLPPKPSMRARLVSFLVPDTLVRRSSSLAYTFVRSNSTLRRQVTPRPHAMSSLATKRLVLKDKVVAFCIGAVLASGALLVASIAALVVFESIGESTASAATAFYHINLVIRWVLSVAFLAVEGLEYRGSPKRYVRVKWHFVKAAVLWCIVVFETPLDLGWIAMASHGEWQAILYAVTSLLLWINFLHVLRVNESTGPMITMVLNMVPDVVHFLMMYAVFQMGLTCAYFALLKGSAGFESFGDTFLTTYLIIFGQLNLDVVLGNEYPRQLFISVFIMLQYLVVAIVLLNAFVAVLSMTAENVLERVNDQVVLNHAESILRAEIMMPHWLRLRTRRQAKAKKTKTHGLLTFAKTMHVKDDDADADDTTDDTVRKIERALEKCLDHVGDLTSQVHALQKRLDARLTEEAEKTQATLDAIVVLLRTSHDHAMLRGDIPHHHRSMALAPMPTK</sequence>
<proteinExistence type="predicted"/>
<dbReference type="Pfam" id="PF13637">
    <property type="entry name" value="Ank_4"/>
    <property type="match status" value="1"/>
</dbReference>
<accession>A0A418AMQ1</accession>
<evidence type="ECO:0000256" key="1">
    <source>
        <dbReference type="ARBA" id="ARBA00004651"/>
    </source>
</evidence>
<feature type="domain" description="Ion transport" evidence="15">
    <location>
        <begin position="768"/>
        <end position="988"/>
    </location>
</feature>
<feature type="transmembrane region" description="Helical" evidence="14">
    <location>
        <begin position="788"/>
        <end position="811"/>
    </location>
</feature>
<feature type="region of interest" description="Disordered" evidence="13">
    <location>
        <begin position="90"/>
        <end position="109"/>
    </location>
</feature>
<gene>
    <name evidence="16" type="ORF">DYB32_008861</name>
</gene>
<evidence type="ECO:0000256" key="14">
    <source>
        <dbReference type="SAM" id="Phobius"/>
    </source>
</evidence>
<keyword evidence="5 14" id="KW-0812">Transmembrane</keyword>
<feature type="repeat" description="ANK" evidence="12">
    <location>
        <begin position="278"/>
        <end position="301"/>
    </location>
</feature>
<keyword evidence="17" id="KW-1185">Reference proteome</keyword>
<reference evidence="16 17" key="1">
    <citation type="submission" date="2018-08" db="EMBL/GenBank/DDBJ databases">
        <title>Aphanomyces genome sequencing and annotation.</title>
        <authorList>
            <person name="Minardi D."/>
            <person name="Oidtmann B."/>
            <person name="Van Der Giezen M."/>
            <person name="Studholme D.J."/>
        </authorList>
    </citation>
    <scope>NUCLEOTIDE SEQUENCE [LARGE SCALE GENOMIC DNA]</scope>
    <source>
        <strain evidence="16 17">NJM0002</strain>
    </source>
</reference>
<dbReference type="PROSITE" id="PS50088">
    <property type="entry name" value="ANK_REPEAT"/>
    <property type="match status" value="4"/>
</dbReference>
<protein>
    <recommendedName>
        <fullName evidence="15">Ion transport domain-containing protein</fullName>
    </recommendedName>
</protein>
<name>A0A418AMQ1_9STRA</name>
<organism evidence="16 17">
    <name type="scientific">Aphanomyces invadans</name>
    <dbReference type="NCBI Taxonomy" id="157072"/>
    <lineage>
        <taxon>Eukaryota</taxon>
        <taxon>Sar</taxon>
        <taxon>Stramenopiles</taxon>
        <taxon>Oomycota</taxon>
        <taxon>Saprolegniomycetes</taxon>
        <taxon>Saprolegniales</taxon>
        <taxon>Verrucalvaceae</taxon>
        <taxon>Aphanomyces</taxon>
    </lineage>
</organism>
<dbReference type="Pfam" id="PF12796">
    <property type="entry name" value="Ank_2"/>
    <property type="match status" value="1"/>
</dbReference>
<comment type="subcellular location">
    <subcellularLocation>
        <location evidence="1">Cell membrane</location>
        <topology evidence="1">Multi-pass membrane protein</topology>
    </subcellularLocation>
</comment>
<dbReference type="GO" id="GO:0005216">
    <property type="term" value="F:monoatomic ion channel activity"/>
    <property type="evidence" value="ECO:0007669"/>
    <property type="project" value="InterPro"/>
</dbReference>
<dbReference type="Pfam" id="PF00520">
    <property type="entry name" value="Ion_trans"/>
    <property type="match status" value="1"/>
</dbReference>
<evidence type="ECO:0000256" key="13">
    <source>
        <dbReference type="SAM" id="MobiDB-lite"/>
    </source>
</evidence>
<evidence type="ECO:0000256" key="10">
    <source>
        <dbReference type="ARBA" id="ARBA00023136"/>
    </source>
</evidence>
<dbReference type="InterPro" id="IPR024862">
    <property type="entry name" value="TRPV"/>
</dbReference>
<dbReference type="Gene3D" id="1.25.40.20">
    <property type="entry name" value="Ankyrin repeat-containing domain"/>
    <property type="match status" value="2"/>
</dbReference>
<evidence type="ECO:0000256" key="12">
    <source>
        <dbReference type="PROSITE-ProRule" id="PRU00023"/>
    </source>
</evidence>
<feature type="transmembrane region" description="Helical" evidence="14">
    <location>
        <begin position="642"/>
        <end position="662"/>
    </location>
</feature>
<comment type="caution">
    <text evidence="16">The sequence shown here is derived from an EMBL/GenBank/DDBJ whole genome shotgun (WGS) entry which is preliminary data.</text>
</comment>
<evidence type="ECO:0000256" key="4">
    <source>
        <dbReference type="ARBA" id="ARBA00022568"/>
    </source>
</evidence>
<dbReference type="AlphaFoldDB" id="A0A418AMQ1"/>
<keyword evidence="6" id="KW-0677">Repeat</keyword>
<feature type="repeat" description="ANK" evidence="12">
    <location>
        <begin position="245"/>
        <end position="277"/>
    </location>
</feature>
<dbReference type="SMART" id="SM00248">
    <property type="entry name" value="ANK"/>
    <property type="match status" value="7"/>
</dbReference>
<dbReference type="PROSITE" id="PS50297">
    <property type="entry name" value="ANK_REP_REGION"/>
    <property type="match status" value="4"/>
</dbReference>
<evidence type="ECO:0000256" key="2">
    <source>
        <dbReference type="ARBA" id="ARBA00022448"/>
    </source>
</evidence>
<keyword evidence="4" id="KW-0109">Calcium transport</keyword>